<feature type="region of interest" description="Disordered" evidence="1">
    <location>
        <begin position="282"/>
        <end position="382"/>
    </location>
</feature>
<evidence type="ECO:0000313" key="3">
    <source>
        <dbReference type="Proteomes" id="UP000198825"/>
    </source>
</evidence>
<dbReference type="Pfam" id="PF01547">
    <property type="entry name" value="SBP_bac_1"/>
    <property type="match status" value="1"/>
</dbReference>
<organism evidence="2 3">
    <name type="scientific">Microlunatus sagamiharensis</name>
    <dbReference type="NCBI Taxonomy" id="546874"/>
    <lineage>
        <taxon>Bacteria</taxon>
        <taxon>Bacillati</taxon>
        <taxon>Actinomycetota</taxon>
        <taxon>Actinomycetes</taxon>
        <taxon>Propionibacteriales</taxon>
        <taxon>Propionibacteriaceae</taxon>
        <taxon>Microlunatus</taxon>
    </lineage>
</organism>
<proteinExistence type="predicted"/>
<dbReference type="RefSeq" id="WP_157719692.1">
    <property type="nucleotide sequence ID" value="NZ_LT629799.1"/>
</dbReference>
<protein>
    <submittedName>
        <fullName evidence="2">Extracellular solute-binding protein</fullName>
    </submittedName>
</protein>
<reference evidence="3" key="1">
    <citation type="submission" date="2016-10" db="EMBL/GenBank/DDBJ databases">
        <authorList>
            <person name="Varghese N."/>
            <person name="Submissions S."/>
        </authorList>
    </citation>
    <scope>NUCLEOTIDE SEQUENCE [LARGE SCALE GENOMIC DNA]</scope>
    <source>
        <strain evidence="3">DSM 21743</strain>
    </source>
</reference>
<dbReference type="PANTHER" id="PTHR43649">
    <property type="entry name" value="ARABINOSE-BINDING PROTEIN-RELATED"/>
    <property type="match status" value="1"/>
</dbReference>
<dbReference type="PANTHER" id="PTHR43649:SF12">
    <property type="entry name" value="DIACETYLCHITOBIOSE BINDING PROTEIN DASA"/>
    <property type="match status" value="1"/>
</dbReference>
<evidence type="ECO:0000313" key="2">
    <source>
        <dbReference type="EMBL" id="SDU79599.1"/>
    </source>
</evidence>
<feature type="region of interest" description="Disordered" evidence="1">
    <location>
        <begin position="1"/>
        <end position="21"/>
    </location>
</feature>
<dbReference type="OrthoDB" id="7937990at2"/>
<name>A0A1H2LFB3_9ACTN</name>
<accession>A0A1H2LFB3</accession>
<feature type="compositionally biased region" description="Low complexity" evidence="1">
    <location>
        <begin position="283"/>
        <end position="316"/>
    </location>
</feature>
<sequence length="382" mass="40925">MGGGGAGGSSSQDAGSPTAGTVNWWGWTPTDVDTAQGYIAAFNQEFPDIKVNFKLVSIADWQAALPPALRSDAGPDVFDMQPGAYVNNYGSFAEDLTPVMQKALGDDWQSKVAPGRQRADQGRQARGRLRGRGLLRHALVQPGAVRQVRAEAPTTLDEWDKVCQEFRSHDQGCFVQGAAGQGFDQDTLQAIANSVEPGLWTKASSGEVPWNSPGIVKTLDIWQQLFTRKIMQPGAVGYQQYPDANNDFLTGKYAMVMMGTWYTQYSTEKAMTAALKAAGVSGPSPSRSCRCSSPTSPRRATSARCSVTRLRPLGLDQGQGQGGRGDLRDLAVDVQGGSAGRRGPAERRAGAQGVEPDFEQIKFVDPATQSAPVKDLLSKVAR</sequence>
<dbReference type="InterPro" id="IPR006059">
    <property type="entry name" value="SBP"/>
</dbReference>
<gene>
    <name evidence="2" type="ORF">SAMN04488544_0005</name>
</gene>
<evidence type="ECO:0000256" key="1">
    <source>
        <dbReference type="SAM" id="MobiDB-lite"/>
    </source>
</evidence>
<dbReference type="InterPro" id="IPR050490">
    <property type="entry name" value="Bact_solute-bd_prot1"/>
</dbReference>
<dbReference type="STRING" id="546874.SAMN04488544_0005"/>
<keyword evidence="3" id="KW-1185">Reference proteome</keyword>
<dbReference type="Proteomes" id="UP000198825">
    <property type="component" value="Chromosome I"/>
</dbReference>
<dbReference type="SUPFAM" id="SSF53850">
    <property type="entry name" value="Periplasmic binding protein-like II"/>
    <property type="match status" value="1"/>
</dbReference>
<dbReference type="EMBL" id="LT629799">
    <property type="protein sequence ID" value="SDU79599.1"/>
    <property type="molecule type" value="Genomic_DNA"/>
</dbReference>
<dbReference type="AlphaFoldDB" id="A0A1H2LFB3"/>
<dbReference type="Gene3D" id="3.40.190.10">
    <property type="entry name" value="Periplasmic binding protein-like II"/>
    <property type="match status" value="2"/>
</dbReference>